<dbReference type="SMR" id="A0A6P1E6L5"/>
<dbReference type="SUPFAM" id="SSF51215">
    <property type="entry name" value="Regulatory protein AraC"/>
    <property type="match status" value="1"/>
</dbReference>
<dbReference type="Gene3D" id="2.60.120.10">
    <property type="entry name" value="Jelly Rolls"/>
    <property type="match status" value="1"/>
</dbReference>
<evidence type="ECO:0000313" key="6">
    <source>
        <dbReference type="Proteomes" id="UP000465035"/>
    </source>
</evidence>
<dbReference type="InterPro" id="IPR003313">
    <property type="entry name" value="AraC-bd"/>
</dbReference>
<proteinExistence type="predicted"/>
<dbReference type="Proteomes" id="UP000465035">
    <property type="component" value="Chromosome"/>
</dbReference>
<dbReference type="PANTHER" id="PTHR43280:SF2">
    <property type="entry name" value="HTH-TYPE TRANSCRIPTIONAL REGULATOR EXSA"/>
    <property type="match status" value="1"/>
</dbReference>
<dbReference type="GeneID" id="69057382"/>
<evidence type="ECO:0000256" key="1">
    <source>
        <dbReference type="ARBA" id="ARBA00023015"/>
    </source>
</evidence>
<dbReference type="PANTHER" id="PTHR43280">
    <property type="entry name" value="ARAC-FAMILY TRANSCRIPTIONAL REGULATOR"/>
    <property type="match status" value="1"/>
</dbReference>
<evidence type="ECO:0000259" key="4">
    <source>
        <dbReference type="PROSITE" id="PS01124"/>
    </source>
</evidence>
<keyword evidence="1" id="KW-0805">Transcription regulation</keyword>
<dbReference type="EMBL" id="CP047121">
    <property type="protein sequence ID" value="QHB51315.1"/>
    <property type="molecule type" value="Genomic_DNA"/>
</dbReference>
<dbReference type="InterPro" id="IPR018060">
    <property type="entry name" value="HTH_AraC"/>
</dbReference>
<dbReference type="SUPFAM" id="SSF46689">
    <property type="entry name" value="Homeodomain-like"/>
    <property type="match status" value="2"/>
</dbReference>
<dbReference type="RefSeq" id="WP_003552218.1">
    <property type="nucleotide sequence ID" value="NZ_CABKOL010000106.1"/>
</dbReference>
<evidence type="ECO:0000256" key="2">
    <source>
        <dbReference type="ARBA" id="ARBA00023125"/>
    </source>
</evidence>
<dbReference type="InterPro" id="IPR009057">
    <property type="entry name" value="Homeodomain-like_sf"/>
</dbReference>
<dbReference type="Pfam" id="PF12833">
    <property type="entry name" value="HTH_18"/>
    <property type="match status" value="1"/>
</dbReference>
<keyword evidence="2" id="KW-0238">DNA-binding</keyword>
<evidence type="ECO:0000313" key="5">
    <source>
        <dbReference type="EMBL" id="QHB51315.1"/>
    </source>
</evidence>
<organism evidence="5 6">
    <name type="scientific">Lentilactobacillus hilgardii</name>
    <name type="common">Lactobacillus hilgardii</name>
    <dbReference type="NCBI Taxonomy" id="1588"/>
    <lineage>
        <taxon>Bacteria</taxon>
        <taxon>Bacillati</taxon>
        <taxon>Bacillota</taxon>
        <taxon>Bacilli</taxon>
        <taxon>Lactobacillales</taxon>
        <taxon>Lactobacillaceae</taxon>
        <taxon>Lentilactobacillus</taxon>
    </lineage>
</organism>
<accession>A0A6P1E6L5</accession>
<dbReference type="Pfam" id="PF02311">
    <property type="entry name" value="AraC_binding"/>
    <property type="match status" value="1"/>
</dbReference>
<keyword evidence="3" id="KW-0804">Transcription</keyword>
<protein>
    <submittedName>
        <fullName evidence="5">Helix-turn-helix domain-containing protein</fullName>
    </submittedName>
</protein>
<sequence length="312" mass="36203">MLSVTCFDISAPVLHISSGKFTAAKNWMHKHMYHDGNFEIIIVIKGTLYMQVDNDHYQLNSGDVFALPPYHHLHGYKPSPEDTQYFWFHFFMKPNGLKTIDVEQDRGKITALFNSDTAVLPLIFNLSTVEKEFVLANQILDVSASNYFTSLSVDYLLTEMIIQLSEDYYQKIIGPSPSEHAARVETIKNWIRANLSESLRVGDVADAFALNPHYLVRIFKEQSNETVIQYINKLKMEEAKELLVRTNMAIKQIAGMAFFSDEKRFMKAFKKYTNLTPSEFRRAYTQQFLDSSNFDPEVPITKNTEDYRRRFE</sequence>
<feature type="domain" description="HTH araC/xylS-type" evidence="4">
    <location>
        <begin position="185"/>
        <end position="283"/>
    </location>
</feature>
<dbReference type="GO" id="GO:0043565">
    <property type="term" value="F:sequence-specific DNA binding"/>
    <property type="evidence" value="ECO:0007669"/>
    <property type="project" value="InterPro"/>
</dbReference>
<dbReference type="SMART" id="SM00342">
    <property type="entry name" value="HTH_ARAC"/>
    <property type="match status" value="1"/>
</dbReference>
<dbReference type="AlphaFoldDB" id="A0A6P1E6L5"/>
<dbReference type="InterPro" id="IPR014710">
    <property type="entry name" value="RmlC-like_jellyroll"/>
</dbReference>
<evidence type="ECO:0000256" key="3">
    <source>
        <dbReference type="ARBA" id="ARBA00023163"/>
    </source>
</evidence>
<gene>
    <name evidence="5" type="ORF">GQR93_03275</name>
</gene>
<dbReference type="PROSITE" id="PS01124">
    <property type="entry name" value="HTH_ARAC_FAMILY_2"/>
    <property type="match status" value="1"/>
</dbReference>
<dbReference type="InterPro" id="IPR037923">
    <property type="entry name" value="HTH-like"/>
</dbReference>
<name>A0A6P1E6L5_LENHI</name>
<dbReference type="Gene3D" id="1.10.10.60">
    <property type="entry name" value="Homeodomain-like"/>
    <property type="match status" value="2"/>
</dbReference>
<dbReference type="GO" id="GO:0003700">
    <property type="term" value="F:DNA-binding transcription factor activity"/>
    <property type="evidence" value="ECO:0007669"/>
    <property type="project" value="InterPro"/>
</dbReference>
<reference evidence="5 6" key="1">
    <citation type="submission" date="2019-12" db="EMBL/GenBank/DDBJ databases">
        <title>Lactobacillus hilgardii FLUB.</title>
        <authorList>
            <person name="Gustaw K."/>
        </authorList>
    </citation>
    <scope>NUCLEOTIDE SEQUENCE [LARGE SCALE GENOMIC DNA]</scope>
    <source>
        <strain evidence="5 6">FLUB</strain>
    </source>
</reference>